<keyword evidence="2" id="KW-1185">Reference proteome</keyword>
<dbReference type="EMBL" id="UZAU01000616">
    <property type="status" value="NOT_ANNOTATED_CDS"/>
    <property type="molecule type" value="Genomic_DNA"/>
</dbReference>
<protein>
    <submittedName>
        <fullName evidence="1">Uncharacterized protein</fullName>
    </submittedName>
</protein>
<dbReference type="Proteomes" id="UP000596661">
    <property type="component" value="Chromosome 6"/>
</dbReference>
<dbReference type="EnsemblPlants" id="evm.model.06.1660">
    <property type="protein sequence ID" value="cds.evm.model.06.1660"/>
    <property type="gene ID" value="evm.TU.06.1660"/>
</dbReference>
<organism evidence="1 2">
    <name type="scientific">Cannabis sativa</name>
    <name type="common">Hemp</name>
    <name type="synonym">Marijuana</name>
    <dbReference type="NCBI Taxonomy" id="3483"/>
    <lineage>
        <taxon>Eukaryota</taxon>
        <taxon>Viridiplantae</taxon>
        <taxon>Streptophyta</taxon>
        <taxon>Embryophyta</taxon>
        <taxon>Tracheophyta</taxon>
        <taxon>Spermatophyta</taxon>
        <taxon>Magnoliopsida</taxon>
        <taxon>eudicotyledons</taxon>
        <taxon>Gunneridae</taxon>
        <taxon>Pentapetalae</taxon>
        <taxon>rosids</taxon>
        <taxon>fabids</taxon>
        <taxon>Rosales</taxon>
        <taxon>Cannabaceae</taxon>
        <taxon>Cannabis</taxon>
    </lineage>
</organism>
<sequence>MVFVKAQKSKAYFKSLPSGSDFGTEIPPEINRSASLCLMPDEATRRRSRRGFDARRRSVFFFWVRVYGVGLGRPLFAGCSGLVCKFSFAVLGRPPEEKAVLAALVCKLSFTEVEGERT</sequence>
<reference evidence="1" key="1">
    <citation type="submission" date="2018-11" db="EMBL/GenBank/DDBJ databases">
        <authorList>
            <person name="Grassa J C."/>
        </authorList>
    </citation>
    <scope>NUCLEOTIDE SEQUENCE [LARGE SCALE GENOMIC DNA]</scope>
</reference>
<name>A0A803PVF7_CANSA</name>
<evidence type="ECO:0000313" key="2">
    <source>
        <dbReference type="Proteomes" id="UP000596661"/>
    </source>
</evidence>
<dbReference type="Gramene" id="evm.model.06.1660">
    <property type="protein sequence ID" value="cds.evm.model.06.1660"/>
    <property type="gene ID" value="evm.TU.06.1660"/>
</dbReference>
<accession>A0A803PVF7</accession>
<reference evidence="1" key="2">
    <citation type="submission" date="2021-03" db="UniProtKB">
        <authorList>
            <consortium name="EnsemblPlants"/>
        </authorList>
    </citation>
    <scope>IDENTIFICATION</scope>
</reference>
<proteinExistence type="predicted"/>
<dbReference type="AlphaFoldDB" id="A0A803PVF7"/>
<evidence type="ECO:0000313" key="1">
    <source>
        <dbReference type="EnsemblPlants" id="cds.evm.model.06.1660"/>
    </source>
</evidence>